<dbReference type="UniPathway" id="UPA00098">
    <property type="reaction ID" value="UER00361"/>
</dbReference>
<dbReference type="Proteomes" id="UP000198312">
    <property type="component" value="Chromosome"/>
</dbReference>
<dbReference type="Pfam" id="PF03807">
    <property type="entry name" value="F420_oxidored"/>
    <property type="match status" value="1"/>
</dbReference>
<keyword evidence="6 9" id="KW-0521">NADP</keyword>
<comment type="catalytic activity">
    <reaction evidence="9 11">
        <text>L-proline + NADP(+) = (S)-1-pyrroline-5-carboxylate + NADPH + 2 H(+)</text>
        <dbReference type="Rhea" id="RHEA:14109"/>
        <dbReference type="ChEBI" id="CHEBI:15378"/>
        <dbReference type="ChEBI" id="CHEBI:17388"/>
        <dbReference type="ChEBI" id="CHEBI:57783"/>
        <dbReference type="ChEBI" id="CHEBI:58349"/>
        <dbReference type="ChEBI" id="CHEBI:60039"/>
        <dbReference type="EC" id="1.5.1.2"/>
    </reaction>
</comment>
<evidence type="ECO:0000256" key="11">
    <source>
        <dbReference type="RuleBase" id="RU003903"/>
    </source>
</evidence>
<protein>
    <recommendedName>
        <fullName evidence="9 10">Pyrroline-5-carboxylate reductase</fullName>
        <shortName evidence="9">P5C reductase</shortName>
        <shortName evidence="9">P5CR</shortName>
        <ecNumber evidence="9 10">1.5.1.2</ecNumber>
    </recommendedName>
    <alternativeName>
        <fullName evidence="9">PCA reductase</fullName>
    </alternativeName>
</protein>
<evidence type="ECO:0000256" key="1">
    <source>
        <dbReference type="ARBA" id="ARBA00004496"/>
    </source>
</evidence>
<evidence type="ECO:0000256" key="2">
    <source>
        <dbReference type="ARBA" id="ARBA00005525"/>
    </source>
</evidence>
<evidence type="ECO:0000256" key="4">
    <source>
        <dbReference type="ARBA" id="ARBA00022605"/>
    </source>
</evidence>
<evidence type="ECO:0000313" key="15">
    <source>
        <dbReference type="Proteomes" id="UP000198312"/>
    </source>
</evidence>
<dbReference type="OrthoDB" id="9805754at2"/>
<evidence type="ECO:0000313" key="14">
    <source>
        <dbReference type="EMBL" id="ASK61746.1"/>
    </source>
</evidence>
<dbReference type="InterPro" id="IPR028939">
    <property type="entry name" value="P5C_Rdtase_cat_N"/>
</dbReference>
<evidence type="ECO:0000256" key="7">
    <source>
        <dbReference type="ARBA" id="ARBA00023002"/>
    </source>
</evidence>
<dbReference type="FunFam" id="1.10.3730.10:FF:000001">
    <property type="entry name" value="Pyrroline-5-carboxylate reductase"/>
    <property type="match status" value="1"/>
</dbReference>
<dbReference type="PROSITE" id="PS00521">
    <property type="entry name" value="P5CR"/>
    <property type="match status" value="1"/>
</dbReference>
<dbReference type="HAMAP" id="MF_01925">
    <property type="entry name" value="P5C_reductase"/>
    <property type="match status" value="1"/>
</dbReference>
<evidence type="ECO:0000256" key="8">
    <source>
        <dbReference type="ARBA" id="ARBA00058118"/>
    </source>
</evidence>
<reference evidence="14 15" key="1">
    <citation type="submission" date="2017-07" db="EMBL/GenBank/DDBJ databases">
        <title>Virgibacillus sp. LM2416.</title>
        <authorList>
            <person name="Tak E.J."/>
            <person name="Bae J.-W."/>
        </authorList>
    </citation>
    <scope>NUCLEOTIDE SEQUENCE [LARGE SCALE GENOMIC DNA]</scope>
    <source>
        <strain evidence="14 15">LM2416</strain>
    </source>
</reference>
<dbReference type="FunFam" id="3.40.50.720:FF:000190">
    <property type="entry name" value="Pyrroline-5-carboxylate reductase"/>
    <property type="match status" value="1"/>
</dbReference>
<evidence type="ECO:0000256" key="3">
    <source>
        <dbReference type="ARBA" id="ARBA00022490"/>
    </source>
</evidence>
<sequence>MLNKISFVGAGSMAESIIAGIIHERHLHAEQIHVTNKDNKERLERLQERYQVQCTTDRKESITDADVIILSMKPHDLTSAVEAIKQYITPNQVVVSVLAGISIEQISSIVGENIPIIRAMPNTSSSIGYSATAIARGKGVTEEQLNDIISLFGTIGTTTIIQEKDMHTVTGLSGSGPAYIYYLAEAMEEAAVKSGLDKDVANELIMQTIIGAGEMLKRSGESAEVLRKKITSPNGTTQAGLETLEQYNFQNAIKDCVKSARERSIELGENKKR</sequence>
<comment type="similarity">
    <text evidence="2 9 11">Belongs to the pyrroline-5-carboxylate reductase family.</text>
</comment>
<evidence type="ECO:0000256" key="9">
    <source>
        <dbReference type="HAMAP-Rule" id="MF_01925"/>
    </source>
</evidence>
<proteinExistence type="inferred from homology"/>
<gene>
    <name evidence="9 14" type="primary">proC</name>
    <name evidence="14" type="ORF">CFK37_06050</name>
</gene>
<evidence type="ECO:0000259" key="13">
    <source>
        <dbReference type="Pfam" id="PF14748"/>
    </source>
</evidence>
<dbReference type="Gene3D" id="3.40.50.720">
    <property type="entry name" value="NAD(P)-binding Rossmann-like Domain"/>
    <property type="match status" value="1"/>
</dbReference>
<dbReference type="PANTHER" id="PTHR11645:SF49">
    <property type="entry name" value="PYRROLINE-5-CARBOXYLATE REDUCTASE 1"/>
    <property type="match status" value="1"/>
</dbReference>
<dbReference type="KEGG" id="vil:CFK37_06050"/>
<dbReference type="SUPFAM" id="SSF48179">
    <property type="entry name" value="6-phosphogluconate dehydrogenase C-terminal domain-like"/>
    <property type="match status" value="1"/>
</dbReference>
<evidence type="ECO:0000256" key="10">
    <source>
        <dbReference type="NCBIfam" id="TIGR00112"/>
    </source>
</evidence>
<keyword evidence="7 9" id="KW-0560">Oxidoreductase</keyword>
<dbReference type="Pfam" id="PF14748">
    <property type="entry name" value="P5CR_dimer"/>
    <property type="match status" value="1"/>
</dbReference>
<keyword evidence="5 9" id="KW-0641">Proline biosynthesis</keyword>
<dbReference type="InterPro" id="IPR036291">
    <property type="entry name" value="NAD(P)-bd_dom_sf"/>
</dbReference>
<comment type="function">
    <text evidence="8 9">Catalyzes the reduction of 1-pyrroline-5-carboxylate (PCA) to L-proline.</text>
</comment>
<dbReference type="PIRSF" id="PIRSF000193">
    <property type="entry name" value="Pyrrol-5-carb_rd"/>
    <property type="match status" value="1"/>
</dbReference>
<dbReference type="PANTHER" id="PTHR11645">
    <property type="entry name" value="PYRROLINE-5-CARBOXYLATE REDUCTASE"/>
    <property type="match status" value="1"/>
</dbReference>
<feature type="domain" description="Pyrroline-5-carboxylate reductase catalytic N-terminal" evidence="12">
    <location>
        <begin position="4"/>
        <end position="100"/>
    </location>
</feature>
<dbReference type="AlphaFoldDB" id="A0A220U1E1"/>
<dbReference type="InterPro" id="IPR008927">
    <property type="entry name" value="6-PGluconate_DH-like_C_sf"/>
</dbReference>
<keyword evidence="4 9" id="KW-0028">Amino-acid biosynthesis</keyword>
<evidence type="ECO:0000256" key="6">
    <source>
        <dbReference type="ARBA" id="ARBA00022857"/>
    </source>
</evidence>
<dbReference type="InterPro" id="IPR029036">
    <property type="entry name" value="P5CR_dimer"/>
</dbReference>
<dbReference type="InterPro" id="IPR053790">
    <property type="entry name" value="P5CR-like_CS"/>
</dbReference>
<dbReference type="GO" id="GO:0004735">
    <property type="term" value="F:pyrroline-5-carboxylate reductase activity"/>
    <property type="evidence" value="ECO:0007669"/>
    <property type="project" value="UniProtKB-UniRule"/>
</dbReference>
<feature type="domain" description="Pyrroline-5-carboxylate reductase dimerisation" evidence="13">
    <location>
        <begin position="163"/>
        <end position="267"/>
    </location>
</feature>
<organism evidence="14 15">
    <name type="scientific">Virgibacillus phasianinus</name>
    <dbReference type="NCBI Taxonomy" id="2017483"/>
    <lineage>
        <taxon>Bacteria</taxon>
        <taxon>Bacillati</taxon>
        <taxon>Bacillota</taxon>
        <taxon>Bacilli</taxon>
        <taxon>Bacillales</taxon>
        <taxon>Bacillaceae</taxon>
        <taxon>Virgibacillus</taxon>
    </lineage>
</organism>
<comment type="subcellular location">
    <subcellularLocation>
        <location evidence="1 9">Cytoplasm</location>
    </subcellularLocation>
</comment>
<dbReference type="NCBIfam" id="TIGR00112">
    <property type="entry name" value="proC"/>
    <property type="match status" value="1"/>
</dbReference>
<dbReference type="EC" id="1.5.1.2" evidence="9 10"/>
<keyword evidence="3 9" id="KW-0963">Cytoplasm</keyword>
<dbReference type="GO" id="GO:0055129">
    <property type="term" value="P:L-proline biosynthetic process"/>
    <property type="evidence" value="ECO:0007669"/>
    <property type="project" value="UniProtKB-UniRule"/>
</dbReference>
<evidence type="ECO:0000259" key="12">
    <source>
        <dbReference type="Pfam" id="PF03807"/>
    </source>
</evidence>
<comment type="pathway">
    <text evidence="9 11">Amino-acid biosynthesis; L-proline biosynthesis; L-proline from L-glutamate 5-semialdehyde: step 1/1.</text>
</comment>
<evidence type="ECO:0000256" key="5">
    <source>
        <dbReference type="ARBA" id="ARBA00022650"/>
    </source>
</evidence>
<dbReference type="InterPro" id="IPR000304">
    <property type="entry name" value="Pyrroline-COOH_reductase"/>
</dbReference>
<dbReference type="SUPFAM" id="SSF51735">
    <property type="entry name" value="NAD(P)-binding Rossmann-fold domains"/>
    <property type="match status" value="1"/>
</dbReference>
<name>A0A220U1E1_9BACI</name>
<dbReference type="GO" id="GO:0005737">
    <property type="term" value="C:cytoplasm"/>
    <property type="evidence" value="ECO:0007669"/>
    <property type="project" value="UniProtKB-SubCell"/>
</dbReference>
<accession>A0A220U1E1</accession>
<comment type="catalytic activity">
    <reaction evidence="9">
        <text>L-proline + NAD(+) = (S)-1-pyrroline-5-carboxylate + NADH + 2 H(+)</text>
        <dbReference type="Rhea" id="RHEA:14105"/>
        <dbReference type="ChEBI" id="CHEBI:15378"/>
        <dbReference type="ChEBI" id="CHEBI:17388"/>
        <dbReference type="ChEBI" id="CHEBI:57540"/>
        <dbReference type="ChEBI" id="CHEBI:57945"/>
        <dbReference type="ChEBI" id="CHEBI:60039"/>
        <dbReference type="EC" id="1.5.1.2"/>
    </reaction>
</comment>
<keyword evidence="15" id="KW-1185">Reference proteome</keyword>
<dbReference type="EMBL" id="CP022315">
    <property type="protein sequence ID" value="ASK61746.1"/>
    <property type="molecule type" value="Genomic_DNA"/>
</dbReference>
<dbReference type="Gene3D" id="1.10.3730.10">
    <property type="entry name" value="ProC C-terminal domain-like"/>
    <property type="match status" value="1"/>
</dbReference>